<feature type="binding site" evidence="12">
    <location>
        <position position="205"/>
    </location>
    <ligand>
        <name>pyruvate</name>
        <dbReference type="ChEBI" id="CHEBI:15361"/>
    </ligand>
</feature>
<comment type="subcellular location">
    <subcellularLocation>
        <location evidence="12">Cytoplasm</location>
    </subcellularLocation>
</comment>
<dbReference type="Proteomes" id="UP001597199">
    <property type="component" value="Unassembled WGS sequence"/>
</dbReference>
<keyword evidence="8 12" id="KW-0457">Lysine biosynthesis</keyword>
<dbReference type="PANTHER" id="PTHR12128:SF66">
    <property type="entry name" value="4-HYDROXY-2-OXOGLUTARATE ALDOLASE, MITOCHONDRIAL"/>
    <property type="match status" value="1"/>
</dbReference>
<dbReference type="HAMAP" id="MF_00418">
    <property type="entry name" value="DapA"/>
    <property type="match status" value="1"/>
</dbReference>
<evidence type="ECO:0000256" key="8">
    <source>
        <dbReference type="ARBA" id="ARBA00023154"/>
    </source>
</evidence>
<name>A0ABW4BGV5_9LACO</name>
<evidence type="ECO:0000313" key="14">
    <source>
        <dbReference type="EMBL" id="MFD1398317.1"/>
    </source>
</evidence>
<feature type="active site" description="Proton donor/acceptor" evidence="12">
    <location>
        <position position="136"/>
    </location>
</feature>
<dbReference type="PRINTS" id="PR00146">
    <property type="entry name" value="DHPICSNTHASE"/>
</dbReference>
<evidence type="ECO:0000256" key="2">
    <source>
        <dbReference type="ARBA" id="ARBA00005120"/>
    </source>
</evidence>
<evidence type="ECO:0000313" key="15">
    <source>
        <dbReference type="Proteomes" id="UP001597199"/>
    </source>
</evidence>
<dbReference type="InterPro" id="IPR002220">
    <property type="entry name" value="DapA-like"/>
</dbReference>
<gene>
    <name evidence="12 14" type="primary">dapA</name>
    <name evidence="14" type="ORF">ACFQ41_03230</name>
</gene>
<organism evidence="14 15">
    <name type="scientific">Lacticaseibacillus suilingensis</name>
    <dbReference type="NCBI Taxonomy" id="2799577"/>
    <lineage>
        <taxon>Bacteria</taxon>
        <taxon>Bacillati</taxon>
        <taxon>Bacillota</taxon>
        <taxon>Bacilli</taxon>
        <taxon>Lactobacillales</taxon>
        <taxon>Lactobacillaceae</taxon>
        <taxon>Lacticaseibacillus</taxon>
    </lineage>
</organism>
<comment type="caution">
    <text evidence="14">The sequence shown here is derived from an EMBL/GenBank/DDBJ whole genome shotgun (WGS) entry which is preliminary data.</text>
</comment>
<reference evidence="15" key="1">
    <citation type="journal article" date="2019" name="Int. J. Syst. Evol. Microbiol.">
        <title>The Global Catalogue of Microorganisms (GCM) 10K type strain sequencing project: providing services to taxonomists for standard genome sequencing and annotation.</title>
        <authorList>
            <consortium name="The Broad Institute Genomics Platform"/>
            <consortium name="The Broad Institute Genome Sequencing Center for Infectious Disease"/>
            <person name="Wu L."/>
            <person name="Ma J."/>
        </authorList>
    </citation>
    <scope>NUCLEOTIDE SEQUENCE [LARGE SCALE GENOMIC DNA]</scope>
    <source>
        <strain evidence="15">CCM 9110</strain>
    </source>
</reference>
<comment type="similarity">
    <text evidence="3 12 13">Belongs to the DapA family.</text>
</comment>
<comment type="subunit">
    <text evidence="12">Homotetramer; dimer of dimers.</text>
</comment>
<keyword evidence="7 12" id="KW-0220">Diaminopimelate biosynthesis</keyword>
<comment type="caution">
    <text evidence="12">Was originally thought to be a dihydrodipicolinate synthase (DHDPS), catalyzing the condensation of (S)-aspartate-beta-semialdehyde [(S)-ASA] and pyruvate to dihydrodipicolinate (DHDP). However, it was shown in E.coli that the product of the enzymatic reaction is not dihydrodipicolinate but in fact (4S)-4-hydroxy-2,3,4,5-tetrahydro-(2S)-dipicolinic acid (HTPA), and that the consecutive dehydration reaction leading to DHDP is not spontaneous but catalyzed by DapB.</text>
</comment>
<dbReference type="Gene3D" id="3.20.20.70">
    <property type="entry name" value="Aldolase class I"/>
    <property type="match status" value="1"/>
</dbReference>
<keyword evidence="9 12" id="KW-0456">Lyase</keyword>
<evidence type="ECO:0000256" key="7">
    <source>
        <dbReference type="ARBA" id="ARBA00022915"/>
    </source>
</evidence>
<evidence type="ECO:0000256" key="5">
    <source>
        <dbReference type="ARBA" id="ARBA00022490"/>
    </source>
</evidence>
<dbReference type="SMART" id="SM01130">
    <property type="entry name" value="DHDPS"/>
    <property type="match status" value="1"/>
</dbReference>
<evidence type="ECO:0000256" key="13">
    <source>
        <dbReference type="PIRNR" id="PIRNR001365"/>
    </source>
</evidence>
<comment type="pathway">
    <text evidence="2 12">Amino-acid biosynthesis; L-lysine biosynthesis via DAP pathway; (S)-tetrahydrodipicolinate from L-aspartate: step 3/4.</text>
</comment>
<evidence type="ECO:0000256" key="1">
    <source>
        <dbReference type="ARBA" id="ARBA00003294"/>
    </source>
</evidence>
<dbReference type="GO" id="GO:0008840">
    <property type="term" value="F:4-hydroxy-tetrahydrodipicolinate synthase activity"/>
    <property type="evidence" value="ECO:0007669"/>
    <property type="project" value="UniProtKB-EC"/>
</dbReference>
<keyword evidence="5 12" id="KW-0963">Cytoplasm</keyword>
<evidence type="ECO:0000256" key="10">
    <source>
        <dbReference type="ARBA" id="ARBA00023270"/>
    </source>
</evidence>
<dbReference type="NCBIfam" id="TIGR00674">
    <property type="entry name" value="dapA"/>
    <property type="match status" value="1"/>
</dbReference>
<dbReference type="Pfam" id="PF00701">
    <property type="entry name" value="DHDPS"/>
    <property type="match status" value="1"/>
</dbReference>
<sequence>MFENDAIITAIITPFTDDDQIDYPALDALIERLLSEGSTGFVVGATTGESPNLSHEEKIALFTHFSAQLHGRGRLIANVGTNSTRQSVALAQEVSRLAGVDAVLAVVPYYNKPSQAGMAAHFTAIADASAKPVMIYNIPGRSVVQLSNVTLAALAQHPNIQAVKQCTTIEDLAWLVQHTPANFAVYTGDDDQFLDALRVGANGVISVASHLYGSQMAAVLAAQQRGQQAEADAQMAWLVPRMHALFTFPSPAPVKMMLARREEVKNKLRLPLLKLNASETAQVLAVLEEDAK</sequence>
<protein>
    <recommendedName>
        <fullName evidence="4 12">4-hydroxy-tetrahydrodipicolinate synthase</fullName>
        <shortName evidence="12">HTPA synthase</shortName>
        <ecNumber evidence="4 12">4.3.3.7</ecNumber>
    </recommendedName>
</protein>
<accession>A0ABW4BGV5</accession>
<evidence type="ECO:0000256" key="6">
    <source>
        <dbReference type="ARBA" id="ARBA00022605"/>
    </source>
</evidence>
<dbReference type="RefSeq" id="WP_204117822.1">
    <property type="nucleotide sequence ID" value="NZ_BOLV01000001.1"/>
</dbReference>
<dbReference type="EMBL" id="JBHTOA010000016">
    <property type="protein sequence ID" value="MFD1398317.1"/>
    <property type="molecule type" value="Genomic_DNA"/>
</dbReference>
<feature type="active site" description="Schiff-base intermediate with substrate" evidence="12">
    <location>
        <position position="164"/>
    </location>
</feature>
<keyword evidence="6 12" id="KW-0028">Amino-acid biosynthesis</keyword>
<dbReference type="PIRSF" id="PIRSF001365">
    <property type="entry name" value="DHDPS"/>
    <property type="match status" value="1"/>
</dbReference>
<proteinExistence type="inferred from homology"/>
<dbReference type="EC" id="4.3.3.7" evidence="4 12"/>
<comment type="function">
    <text evidence="1 12">Catalyzes the condensation of (S)-aspartate-beta-semialdehyde [(S)-ASA] and pyruvate to 4-hydroxy-tetrahydrodipicolinate (HTPA).</text>
</comment>
<dbReference type="CDD" id="cd00950">
    <property type="entry name" value="DHDPS"/>
    <property type="match status" value="1"/>
</dbReference>
<dbReference type="PROSITE" id="PS00666">
    <property type="entry name" value="DHDPS_2"/>
    <property type="match status" value="1"/>
</dbReference>
<evidence type="ECO:0000256" key="12">
    <source>
        <dbReference type="HAMAP-Rule" id="MF_00418"/>
    </source>
</evidence>
<evidence type="ECO:0000256" key="11">
    <source>
        <dbReference type="ARBA" id="ARBA00047836"/>
    </source>
</evidence>
<feature type="site" description="Part of a proton relay during catalysis" evidence="12">
    <location>
        <position position="46"/>
    </location>
</feature>
<dbReference type="InterPro" id="IPR020625">
    <property type="entry name" value="Schiff_base-form_aldolases_AS"/>
</dbReference>
<comment type="catalytic activity">
    <reaction evidence="11 12">
        <text>L-aspartate 4-semialdehyde + pyruvate = (2S,4S)-4-hydroxy-2,3,4,5-tetrahydrodipicolinate + H2O + H(+)</text>
        <dbReference type="Rhea" id="RHEA:34171"/>
        <dbReference type="ChEBI" id="CHEBI:15361"/>
        <dbReference type="ChEBI" id="CHEBI:15377"/>
        <dbReference type="ChEBI" id="CHEBI:15378"/>
        <dbReference type="ChEBI" id="CHEBI:67139"/>
        <dbReference type="ChEBI" id="CHEBI:537519"/>
        <dbReference type="EC" id="4.3.3.7"/>
    </reaction>
</comment>
<keyword evidence="15" id="KW-1185">Reference proteome</keyword>
<keyword evidence="10 12" id="KW-0704">Schiff base</keyword>
<dbReference type="InterPro" id="IPR013785">
    <property type="entry name" value="Aldolase_TIM"/>
</dbReference>
<dbReference type="InterPro" id="IPR005263">
    <property type="entry name" value="DapA"/>
</dbReference>
<evidence type="ECO:0000256" key="4">
    <source>
        <dbReference type="ARBA" id="ARBA00012086"/>
    </source>
</evidence>
<feature type="site" description="Part of a proton relay during catalysis" evidence="12">
    <location>
        <position position="110"/>
    </location>
</feature>
<evidence type="ECO:0000256" key="3">
    <source>
        <dbReference type="ARBA" id="ARBA00007592"/>
    </source>
</evidence>
<feature type="binding site" evidence="12">
    <location>
        <position position="47"/>
    </location>
    <ligand>
        <name>pyruvate</name>
        <dbReference type="ChEBI" id="CHEBI:15361"/>
    </ligand>
</feature>
<dbReference type="SUPFAM" id="SSF51569">
    <property type="entry name" value="Aldolase"/>
    <property type="match status" value="1"/>
</dbReference>
<dbReference type="PANTHER" id="PTHR12128">
    <property type="entry name" value="DIHYDRODIPICOLINATE SYNTHASE"/>
    <property type="match status" value="1"/>
</dbReference>
<evidence type="ECO:0000256" key="9">
    <source>
        <dbReference type="ARBA" id="ARBA00023239"/>
    </source>
</evidence>